<dbReference type="Proteomes" id="UP000603904">
    <property type="component" value="Unassembled WGS sequence"/>
</dbReference>
<protein>
    <submittedName>
        <fullName evidence="2">Uncharacterized protein</fullName>
    </submittedName>
</protein>
<keyword evidence="3" id="KW-1185">Reference proteome</keyword>
<dbReference type="EMBL" id="BOOC01000013">
    <property type="protein sequence ID" value="GIH40297.1"/>
    <property type="molecule type" value="Genomic_DNA"/>
</dbReference>
<sequence>MEWLSRAGEQKRVATARAAAAAGVSGNMGSRLPESPSRHERPFAGTPLTAPGTARPVLGA</sequence>
<evidence type="ECO:0000256" key="1">
    <source>
        <dbReference type="SAM" id="MobiDB-lite"/>
    </source>
</evidence>
<accession>A0ABQ4FZS8</accession>
<comment type="caution">
    <text evidence="2">The sequence shown here is derived from an EMBL/GenBank/DDBJ whole genome shotgun (WGS) entry which is preliminary data.</text>
</comment>
<evidence type="ECO:0000313" key="3">
    <source>
        <dbReference type="Proteomes" id="UP000603904"/>
    </source>
</evidence>
<feature type="region of interest" description="Disordered" evidence="1">
    <location>
        <begin position="18"/>
        <end position="60"/>
    </location>
</feature>
<evidence type="ECO:0000313" key="2">
    <source>
        <dbReference type="EMBL" id="GIH40297.1"/>
    </source>
</evidence>
<gene>
    <name evidence="2" type="ORF">Mco01_32970</name>
</gene>
<name>A0ABQ4FZS8_9ACTN</name>
<proteinExistence type="predicted"/>
<reference evidence="2 3" key="1">
    <citation type="submission" date="2021-01" db="EMBL/GenBank/DDBJ databases">
        <title>Whole genome shotgun sequence of Microbispora corallina NBRC 16416.</title>
        <authorList>
            <person name="Komaki H."/>
            <person name="Tamura T."/>
        </authorList>
    </citation>
    <scope>NUCLEOTIDE SEQUENCE [LARGE SCALE GENOMIC DNA]</scope>
    <source>
        <strain evidence="2 3">NBRC 16416</strain>
    </source>
</reference>
<organism evidence="2 3">
    <name type="scientific">Microbispora corallina</name>
    <dbReference type="NCBI Taxonomy" id="83302"/>
    <lineage>
        <taxon>Bacteria</taxon>
        <taxon>Bacillati</taxon>
        <taxon>Actinomycetota</taxon>
        <taxon>Actinomycetes</taxon>
        <taxon>Streptosporangiales</taxon>
        <taxon>Streptosporangiaceae</taxon>
        <taxon>Microbispora</taxon>
    </lineage>
</organism>